<sequence length="163" mass="18792">MDQDRHRTVCLTFTPQQLLQVFSKYTTYMSAPMSRESPHPTLPQNQHTQDLSQNHMLQGKTQTIPSNLRLVELCLNFEVRNLLGWVSLCFFQGLPGNNKTIWKGIRGLVGESENWTASLGSCSFFFFFFRCLSAGRRILYIELSRPLIHPWLTGFVVGIWGKH</sequence>
<protein>
    <submittedName>
        <fullName evidence="1">Uncharacterized protein</fullName>
    </submittedName>
</protein>
<organism evidence="1 2">
    <name type="scientific">Aspergillus aculeatinus CBS 121060</name>
    <dbReference type="NCBI Taxonomy" id="1448322"/>
    <lineage>
        <taxon>Eukaryota</taxon>
        <taxon>Fungi</taxon>
        <taxon>Dikarya</taxon>
        <taxon>Ascomycota</taxon>
        <taxon>Pezizomycotina</taxon>
        <taxon>Eurotiomycetes</taxon>
        <taxon>Eurotiomycetidae</taxon>
        <taxon>Eurotiales</taxon>
        <taxon>Aspergillaceae</taxon>
        <taxon>Aspergillus</taxon>
        <taxon>Aspergillus subgen. Circumdati</taxon>
    </lineage>
</organism>
<reference evidence="1" key="1">
    <citation type="submission" date="2018-02" db="EMBL/GenBank/DDBJ databases">
        <title>The genomes of Aspergillus section Nigri reveals drivers in fungal speciation.</title>
        <authorList>
            <consortium name="DOE Joint Genome Institute"/>
            <person name="Vesth T.C."/>
            <person name="Nybo J."/>
            <person name="Theobald S."/>
            <person name="Brandl J."/>
            <person name="Frisvad J.C."/>
            <person name="Nielsen K.F."/>
            <person name="Lyhne E.K."/>
            <person name="Kogle M.E."/>
            <person name="Kuo A."/>
            <person name="Riley R."/>
            <person name="Clum A."/>
            <person name="Nolan M."/>
            <person name="Lipzen A."/>
            <person name="Salamov A."/>
            <person name="Henrissat B."/>
            <person name="Wiebenga A."/>
            <person name="De vries R.P."/>
            <person name="Grigoriev I.V."/>
            <person name="Mortensen U.H."/>
            <person name="Andersen M.R."/>
            <person name="Baker S.E."/>
        </authorList>
    </citation>
    <scope>NUCLEOTIDE SEQUENCE</scope>
    <source>
        <strain evidence="1">CBS 121060</strain>
    </source>
</reference>
<gene>
    <name evidence="1" type="ORF">BO66DRAFT_252792</name>
</gene>
<dbReference type="EMBL" id="KZ824941">
    <property type="protein sequence ID" value="RAH73018.1"/>
    <property type="molecule type" value="Genomic_DNA"/>
</dbReference>
<keyword evidence="2" id="KW-1185">Reference proteome</keyword>
<accession>A0ACD1HI28</accession>
<proteinExistence type="predicted"/>
<name>A0ACD1HI28_9EURO</name>
<evidence type="ECO:0000313" key="1">
    <source>
        <dbReference type="EMBL" id="RAH73018.1"/>
    </source>
</evidence>
<evidence type="ECO:0000313" key="2">
    <source>
        <dbReference type="Proteomes" id="UP000249661"/>
    </source>
</evidence>
<dbReference type="Proteomes" id="UP000249661">
    <property type="component" value="Unassembled WGS sequence"/>
</dbReference>